<evidence type="ECO:0000313" key="4">
    <source>
        <dbReference type="Proteomes" id="UP000321685"/>
    </source>
</evidence>
<gene>
    <name evidence="3" type="ORF">PSU4_47000</name>
</gene>
<proteinExistence type="predicted"/>
<accession>A0A511DLQ2</accession>
<dbReference type="Proteomes" id="UP000321685">
    <property type="component" value="Unassembled WGS sequence"/>
</dbReference>
<reference evidence="3 4" key="1">
    <citation type="submission" date="2019-07" db="EMBL/GenBank/DDBJ databases">
        <title>Whole genome shotgun sequence of Pseudonocardia sulfidoxydans NBRC 16205.</title>
        <authorList>
            <person name="Hosoyama A."/>
            <person name="Uohara A."/>
            <person name="Ohji S."/>
            <person name="Ichikawa N."/>
        </authorList>
    </citation>
    <scope>NUCLEOTIDE SEQUENCE [LARGE SCALE GENOMIC DNA]</scope>
    <source>
        <strain evidence="3 4">NBRC 16205</strain>
    </source>
</reference>
<evidence type="ECO:0008006" key="5">
    <source>
        <dbReference type="Google" id="ProtNLM"/>
    </source>
</evidence>
<feature type="chain" id="PRO_5021937276" description="Secreted protein" evidence="2">
    <location>
        <begin position="26"/>
        <end position="190"/>
    </location>
</feature>
<evidence type="ECO:0000313" key="3">
    <source>
        <dbReference type="EMBL" id="GEL25746.1"/>
    </source>
</evidence>
<sequence length="190" mass="20159">MLRRLAIFTAATAVMLAGFAGQANAATSNPQPPPAAGSDVKLAPNGKVDNPDTHKTGPAKSTLTGADSSSPKGGVTTQQVAPNPYGCYGQTDFPHQSSGDASTHSRTVCSINLVELRVTNDMYRGRWYGPEYLASGSNFRNYATSSNDAVARWRCAGVGIYTYETDSNHSAFDGGQWYYGGTTNNARFNC</sequence>
<comment type="caution">
    <text evidence="3">The sequence shown here is derived from an EMBL/GenBank/DDBJ whole genome shotgun (WGS) entry which is preliminary data.</text>
</comment>
<evidence type="ECO:0000256" key="1">
    <source>
        <dbReference type="SAM" id="MobiDB-lite"/>
    </source>
</evidence>
<feature type="region of interest" description="Disordered" evidence="1">
    <location>
        <begin position="24"/>
        <end position="81"/>
    </location>
</feature>
<evidence type="ECO:0000256" key="2">
    <source>
        <dbReference type="SAM" id="SignalP"/>
    </source>
</evidence>
<dbReference type="EMBL" id="BJVJ01000062">
    <property type="protein sequence ID" value="GEL25746.1"/>
    <property type="molecule type" value="Genomic_DNA"/>
</dbReference>
<name>A0A511DLQ2_9PSEU</name>
<feature type="compositionally biased region" description="Polar residues" evidence="1">
    <location>
        <begin position="59"/>
        <end position="81"/>
    </location>
</feature>
<protein>
    <recommendedName>
        <fullName evidence="5">Secreted protein</fullName>
    </recommendedName>
</protein>
<keyword evidence="2" id="KW-0732">Signal</keyword>
<dbReference type="AlphaFoldDB" id="A0A511DLQ2"/>
<organism evidence="3 4">
    <name type="scientific">Pseudonocardia sulfidoxydans NBRC 16205</name>
    <dbReference type="NCBI Taxonomy" id="1223511"/>
    <lineage>
        <taxon>Bacteria</taxon>
        <taxon>Bacillati</taxon>
        <taxon>Actinomycetota</taxon>
        <taxon>Actinomycetes</taxon>
        <taxon>Pseudonocardiales</taxon>
        <taxon>Pseudonocardiaceae</taxon>
        <taxon>Pseudonocardia</taxon>
    </lineage>
</organism>
<keyword evidence="4" id="KW-1185">Reference proteome</keyword>
<feature type="signal peptide" evidence="2">
    <location>
        <begin position="1"/>
        <end position="25"/>
    </location>
</feature>